<dbReference type="GO" id="GO:0008081">
    <property type="term" value="F:phosphoric diester hydrolase activity"/>
    <property type="evidence" value="ECO:0007669"/>
    <property type="project" value="InterPro"/>
</dbReference>
<dbReference type="PANTHER" id="PTHR31571:SF1">
    <property type="entry name" value="ALTERED INHERITANCE OF MITOCHONDRIA PROTEIN 6"/>
    <property type="match status" value="1"/>
</dbReference>
<dbReference type="InterPro" id="IPR029052">
    <property type="entry name" value="Metallo-depent_PP-like"/>
</dbReference>
<dbReference type="InterPro" id="IPR004843">
    <property type="entry name" value="Calcineurin-like_PHP"/>
</dbReference>
<evidence type="ECO:0000313" key="4">
    <source>
        <dbReference type="Proteomes" id="UP000823847"/>
    </source>
</evidence>
<reference evidence="3" key="2">
    <citation type="submission" date="2021-04" db="EMBL/GenBank/DDBJ databases">
        <authorList>
            <person name="Gilroy R."/>
        </authorList>
    </citation>
    <scope>NUCLEOTIDE SEQUENCE</scope>
    <source>
        <strain evidence="3">ChiHecec2B26-12326</strain>
    </source>
</reference>
<name>A0A9D1XNX5_9BACT</name>
<organism evidence="3 4">
    <name type="scientific">Candidatus Parabacteroides intestinigallinarum</name>
    <dbReference type="NCBI Taxonomy" id="2838722"/>
    <lineage>
        <taxon>Bacteria</taxon>
        <taxon>Pseudomonadati</taxon>
        <taxon>Bacteroidota</taxon>
        <taxon>Bacteroidia</taxon>
        <taxon>Bacteroidales</taxon>
        <taxon>Tannerellaceae</taxon>
        <taxon>Parabacteroides</taxon>
    </lineage>
</organism>
<dbReference type="GO" id="GO:0006629">
    <property type="term" value="P:lipid metabolic process"/>
    <property type="evidence" value="ECO:0007669"/>
    <property type="project" value="InterPro"/>
</dbReference>
<gene>
    <name evidence="3" type="ORF">H9848_00010</name>
</gene>
<protein>
    <recommendedName>
        <fullName evidence="1">Altered inheritance of mitochondria protein 6</fullName>
    </recommendedName>
</protein>
<evidence type="ECO:0000313" key="3">
    <source>
        <dbReference type="EMBL" id="HIX84991.1"/>
    </source>
</evidence>
<dbReference type="EMBL" id="DXEN01000001">
    <property type="protein sequence ID" value="HIX84991.1"/>
    <property type="molecule type" value="Genomic_DNA"/>
</dbReference>
<evidence type="ECO:0000256" key="1">
    <source>
        <dbReference type="ARBA" id="ARBA00014286"/>
    </source>
</evidence>
<dbReference type="PANTHER" id="PTHR31571">
    <property type="entry name" value="ALTERED INHERITANCE OF MITOCHONDRIA PROTEIN 6"/>
    <property type="match status" value="1"/>
</dbReference>
<comment type="caution">
    <text evidence="3">The sequence shown here is derived from an EMBL/GenBank/DDBJ whole genome shotgun (WGS) entry which is preliminary data.</text>
</comment>
<sequence>MRQQIIALCVAALAIGAGCTSPKENDTRDVMVVVAGDLHFDLPPETDQYYHVVTMNRLEGNFTFPTDSAAPGIAGETVRKLDGVIIAGDMFDKARPEILAHYRSRYEMGPGEKTIHYPVYPGFGNHDIDPAVSDKGADNLLGRAFSLHYLDSILNDKLAKGEILNLHPSSRSYSWNIQDVHFVQAQRFSGDTAYCESNLDWLADDLKRYASEGNPVVYIQHYGVDPWAIKWWPQDARNRLFDILDNYNVAAFLVGHTHEPSLQHYRGYPIYQVNNAWPDEDGNGSFAVVRLKGDAVSVASCRWTDDKGDFEVVGPYLSDTLPRIIDQSIHYNAFSHNDYWRENPLEDALAFRFNCVEADLWLIDGELYVSHERPEPNPAITFENLYLKPLIARIQANGGKVYPGSDRPFYLMVDCKAQGEEMYKVLKKQMEPYKEYFCSVENGEYKEGAVLFFLSGDRPAKSLPKETSRFTFLDGQIKDLGKGIPASLAPVVSDNYADFFTWNGEGEMPENQLNKMREIIGKVHEEGKLFRWWGAPDTEAFKRFFIQEGVDLVGADELGGLYNVLDKHSLAKAKD</sequence>
<dbReference type="Proteomes" id="UP000823847">
    <property type="component" value="Unassembled WGS sequence"/>
</dbReference>
<dbReference type="InterPro" id="IPR051236">
    <property type="entry name" value="HAT_RTT109-like"/>
</dbReference>
<dbReference type="AlphaFoldDB" id="A0A9D1XNX5"/>
<evidence type="ECO:0000259" key="2">
    <source>
        <dbReference type="Pfam" id="PF00149"/>
    </source>
</evidence>
<dbReference type="InterPro" id="IPR017946">
    <property type="entry name" value="PLC-like_Pdiesterase_TIM-brl"/>
</dbReference>
<dbReference type="Pfam" id="PF00149">
    <property type="entry name" value="Metallophos"/>
    <property type="match status" value="1"/>
</dbReference>
<dbReference type="PROSITE" id="PS51257">
    <property type="entry name" value="PROKAR_LIPOPROTEIN"/>
    <property type="match status" value="1"/>
</dbReference>
<feature type="domain" description="Calcineurin-like phosphoesterase" evidence="2">
    <location>
        <begin position="32"/>
        <end position="260"/>
    </location>
</feature>
<proteinExistence type="predicted"/>
<reference evidence="3" key="1">
    <citation type="journal article" date="2021" name="PeerJ">
        <title>Extensive microbial diversity within the chicken gut microbiome revealed by metagenomics and culture.</title>
        <authorList>
            <person name="Gilroy R."/>
            <person name="Ravi A."/>
            <person name="Getino M."/>
            <person name="Pursley I."/>
            <person name="Horton D.L."/>
            <person name="Alikhan N.F."/>
            <person name="Baker D."/>
            <person name="Gharbi K."/>
            <person name="Hall N."/>
            <person name="Watson M."/>
            <person name="Adriaenssens E.M."/>
            <person name="Foster-Nyarko E."/>
            <person name="Jarju S."/>
            <person name="Secka A."/>
            <person name="Antonio M."/>
            <person name="Oren A."/>
            <person name="Chaudhuri R.R."/>
            <person name="La Ragione R."/>
            <person name="Hildebrand F."/>
            <person name="Pallen M.J."/>
        </authorList>
    </citation>
    <scope>NUCLEOTIDE SEQUENCE</scope>
    <source>
        <strain evidence="3">ChiHecec2B26-12326</strain>
    </source>
</reference>
<dbReference type="SUPFAM" id="SSF56300">
    <property type="entry name" value="Metallo-dependent phosphatases"/>
    <property type="match status" value="1"/>
</dbReference>
<dbReference type="SUPFAM" id="SSF51695">
    <property type="entry name" value="PLC-like phosphodiesterases"/>
    <property type="match status" value="1"/>
</dbReference>
<dbReference type="Gene3D" id="3.60.21.10">
    <property type="match status" value="1"/>
</dbReference>
<accession>A0A9D1XNX5</accession>